<dbReference type="EMBL" id="JOWA01000110">
    <property type="protein sequence ID" value="KEZ41054.1"/>
    <property type="molecule type" value="Genomic_DNA"/>
</dbReference>
<feature type="region of interest" description="Disordered" evidence="1">
    <location>
        <begin position="558"/>
        <end position="583"/>
    </location>
</feature>
<dbReference type="Pfam" id="PF10313">
    <property type="entry name" value="DUF2415"/>
    <property type="match status" value="1"/>
</dbReference>
<evidence type="ECO:0000256" key="1">
    <source>
        <dbReference type="SAM" id="MobiDB-lite"/>
    </source>
</evidence>
<feature type="region of interest" description="Disordered" evidence="1">
    <location>
        <begin position="515"/>
        <end position="543"/>
    </location>
</feature>
<dbReference type="PANTHER" id="PTHR43991:SF9">
    <property type="entry name" value="DUF2415 DOMAIN-CONTAINING PROTEIN"/>
    <property type="match status" value="1"/>
</dbReference>
<reference evidence="3 4" key="1">
    <citation type="journal article" date="2014" name="Genome Announc.">
        <title>Draft genome sequence of the pathogenic fungus Scedosporium apiospermum.</title>
        <authorList>
            <person name="Vandeputte P."/>
            <person name="Ghamrawi S."/>
            <person name="Rechenmann M."/>
            <person name="Iltis A."/>
            <person name="Giraud S."/>
            <person name="Fleury M."/>
            <person name="Thornton C."/>
            <person name="Delhaes L."/>
            <person name="Meyer W."/>
            <person name="Papon N."/>
            <person name="Bouchara J.P."/>
        </authorList>
    </citation>
    <scope>NUCLEOTIDE SEQUENCE [LARGE SCALE GENOMIC DNA]</scope>
    <source>
        <strain evidence="3 4">IHEM 14462</strain>
    </source>
</reference>
<dbReference type="InterPro" id="IPR015943">
    <property type="entry name" value="WD40/YVTN_repeat-like_dom_sf"/>
</dbReference>
<evidence type="ECO:0000313" key="4">
    <source>
        <dbReference type="Proteomes" id="UP000028545"/>
    </source>
</evidence>
<feature type="compositionally biased region" description="Polar residues" evidence="1">
    <location>
        <begin position="603"/>
        <end position="618"/>
    </location>
</feature>
<gene>
    <name evidence="3" type="ORF">SAPIO_CDS7100</name>
</gene>
<feature type="region of interest" description="Disordered" evidence="1">
    <location>
        <begin position="595"/>
        <end position="631"/>
    </location>
</feature>
<feature type="region of interest" description="Disordered" evidence="1">
    <location>
        <begin position="1"/>
        <end position="23"/>
    </location>
</feature>
<comment type="caution">
    <text evidence="3">The sequence shown here is derived from an EMBL/GenBank/DDBJ whole genome shotgun (WGS) entry which is preliminary data.</text>
</comment>
<keyword evidence="4" id="KW-1185">Reference proteome</keyword>
<dbReference type="OMA" id="CCFTVAF"/>
<dbReference type="SUPFAM" id="SSF50978">
    <property type="entry name" value="WD40 repeat-like"/>
    <property type="match status" value="1"/>
</dbReference>
<dbReference type="GeneID" id="27726172"/>
<dbReference type="InterPro" id="IPR019417">
    <property type="entry name" value="DUF2415"/>
</dbReference>
<dbReference type="AlphaFoldDB" id="A0A084G142"/>
<dbReference type="PANTHER" id="PTHR43991">
    <property type="entry name" value="WD REPEAT PROTEIN (AFU_ORTHOLOGUE AFUA_8G05640)-RELATED"/>
    <property type="match status" value="1"/>
</dbReference>
<evidence type="ECO:0000259" key="2">
    <source>
        <dbReference type="Pfam" id="PF10313"/>
    </source>
</evidence>
<accession>A0A084G142</accession>
<evidence type="ECO:0000313" key="3">
    <source>
        <dbReference type="EMBL" id="KEZ41054.1"/>
    </source>
</evidence>
<proteinExistence type="predicted"/>
<dbReference type="OrthoDB" id="64353at2759"/>
<dbReference type="InterPro" id="IPR036322">
    <property type="entry name" value="WD40_repeat_dom_sf"/>
</dbReference>
<dbReference type="Gene3D" id="2.130.10.10">
    <property type="entry name" value="YVTN repeat-like/Quinoprotein amine dehydrogenase"/>
    <property type="match status" value="1"/>
</dbReference>
<feature type="domain" description="DUF2415" evidence="2">
    <location>
        <begin position="403"/>
        <end position="442"/>
    </location>
</feature>
<dbReference type="VEuPathDB" id="FungiDB:SAPIO_CDS7100"/>
<dbReference type="RefSeq" id="XP_016640853.1">
    <property type="nucleotide sequence ID" value="XM_016789026.1"/>
</dbReference>
<protein>
    <recommendedName>
        <fullName evidence="2">DUF2415 domain-containing protein</fullName>
    </recommendedName>
</protein>
<name>A0A084G142_PSEDA</name>
<organism evidence="3 4">
    <name type="scientific">Pseudallescheria apiosperma</name>
    <name type="common">Scedosporium apiospermum</name>
    <dbReference type="NCBI Taxonomy" id="563466"/>
    <lineage>
        <taxon>Eukaryota</taxon>
        <taxon>Fungi</taxon>
        <taxon>Dikarya</taxon>
        <taxon>Ascomycota</taxon>
        <taxon>Pezizomycotina</taxon>
        <taxon>Sordariomycetes</taxon>
        <taxon>Hypocreomycetidae</taxon>
        <taxon>Microascales</taxon>
        <taxon>Microascaceae</taxon>
        <taxon>Scedosporium</taxon>
    </lineage>
</organism>
<dbReference type="KEGG" id="sapo:SAPIO_CDS7100"/>
<dbReference type="HOGENOM" id="CLU_012621_1_1_1"/>
<sequence>MPSLPPASKFRQQTTFHHQGRESCDKRTVDIPLAAFVPPRHAKGQQSLASAAPAANEFFTVAHIIIVKMGGGDEAPLYPTDYFILKQSKTHYHVNVRSQHWQLRSLISVERKNVIYFPGGTKNNHILKLDTDTHSLETIRVLSFSPRCLVAKNGWVCCGGETGEFTAVRLEQRQEPGDMDMQLDLDPDARLPLDLDASTNDASSMLSLVERAANRSKMLIGKSMKLVRDRVNCITLWFPPVDSRPWEGAHNEPIAVLANNDKTVALVSLNDFEDNDKIEPLHIITYPDFVNRAVISPDGRLLVAVLDDPYLYVHERVGANSTNNQKQYKWEYRDRYLLKSQRRDDVSQSRGSFAACFSNSGAYLAVGTQYGTISIFDVSAFTDRSKNPLITSFQSSRPETLSGAVRDMAFSPGPYDLLAWTEDKARVGIADIRNGFVYRQYIDIGDKEDGGQEVRILDGNAIDPRLLGRRSDRGDRDERLSGLPFFSDRRRDDRTRHDSPLTPDETLILEALQDGRRRREQRAAQRGGADPATRHGDGTPSLGNARLSVWAERAERAARRAQLGDNSRTDSPSLGEGGPGLSRAIDLLLGNSLDRADRDQDRGSPSQRPLGGNTTTSGDPPIPRSNRARRGDWGLHRLDDLEALYSLAAYSSEYNRGDNNNDTTRRERTPFVAFLSDREFDNLMRRNVDDREVHHSPPTPDNTSGLAWSEDGRLLFVGAQNGIYEYHVNIQGRKLHPSITLQ</sequence>
<dbReference type="Proteomes" id="UP000028545">
    <property type="component" value="Unassembled WGS sequence"/>
</dbReference>